<feature type="binding site" evidence="23">
    <location>
        <position position="180"/>
    </location>
    <ligand>
        <name>substrate</name>
    </ligand>
</feature>
<evidence type="ECO:0000256" key="1">
    <source>
        <dbReference type="ARBA" id="ARBA00001936"/>
    </source>
</evidence>
<keyword evidence="9" id="KW-0812">Transmembrane</keyword>
<reference evidence="26" key="2">
    <citation type="submission" date="2014-03" db="EMBL/GenBank/DDBJ databases">
        <title>The whipworm genome and dual-species transcriptomics of an intimate host-pathogen interaction.</title>
        <authorList>
            <person name="Foth B.J."/>
            <person name="Tsai I.J."/>
            <person name="Reid A.J."/>
            <person name="Bancroft A.J."/>
            <person name="Nichol S."/>
            <person name="Tracey A."/>
            <person name="Holroyd N."/>
            <person name="Cotton J.A."/>
            <person name="Stanley E.J."/>
            <person name="Zarowiecki M."/>
            <person name="Liu J.Z."/>
            <person name="Huckvale T."/>
            <person name="Cooper P.J."/>
            <person name="Grencis R.K."/>
            <person name="Berriman M."/>
        </authorList>
    </citation>
    <scope>NUCLEOTIDE SEQUENCE [LARGE SCALE GENOMIC DNA]</scope>
</reference>
<accession>A0A077ZF31</accession>
<dbReference type="PANTHER" id="PTHR12871:SF0">
    <property type="entry name" value="ALPHA-1,6-MANNOSYL-GLYCOPROTEIN 2-BETA-N-ACETYLGLUCOSAMINYLTRANSFERASE"/>
    <property type="match status" value="1"/>
</dbReference>
<evidence type="ECO:0000256" key="19">
    <source>
        <dbReference type="ARBA" id="ARBA00031203"/>
    </source>
</evidence>
<keyword evidence="12" id="KW-1133">Transmembrane helix</keyword>
<evidence type="ECO:0000256" key="20">
    <source>
        <dbReference type="ARBA" id="ARBA00032552"/>
    </source>
</evidence>
<comment type="subcellular location">
    <subcellularLocation>
        <location evidence="2">Golgi apparatus membrane</location>
        <topology evidence="2">Single-pass type II membrane protein</topology>
    </subcellularLocation>
</comment>
<dbReference type="EC" id="2.4.1.143" evidence="5"/>
<dbReference type="AlphaFoldDB" id="A0A077ZF31"/>
<dbReference type="SUPFAM" id="SSF53448">
    <property type="entry name" value="Nucleotide-diphospho-sugar transferases"/>
    <property type="match status" value="1"/>
</dbReference>
<feature type="disulfide bond" evidence="25">
    <location>
        <begin position="391"/>
        <end position="400"/>
    </location>
</feature>
<feature type="disulfide bond" evidence="25">
    <location>
        <begin position="296"/>
        <end position="299"/>
    </location>
</feature>
<evidence type="ECO:0000256" key="22">
    <source>
        <dbReference type="ARBA" id="ARBA00093257"/>
    </source>
</evidence>
<evidence type="ECO:0000256" key="10">
    <source>
        <dbReference type="ARBA" id="ARBA00022723"/>
    </source>
</evidence>
<comment type="pathway">
    <text evidence="3">Protein modification; protein glycosylation.</text>
</comment>
<evidence type="ECO:0000256" key="7">
    <source>
        <dbReference type="ARBA" id="ARBA00022676"/>
    </source>
</evidence>
<evidence type="ECO:0000313" key="26">
    <source>
        <dbReference type="EMBL" id="CDW57230.1"/>
    </source>
</evidence>
<evidence type="ECO:0000256" key="16">
    <source>
        <dbReference type="ARBA" id="ARBA00023180"/>
    </source>
</evidence>
<keyword evidence="11" id="KW-0735">Signal-anchor</keyword>
<evidence type="ECO:0000256" key="3">
    <source>
        <dbReference type="ARBA" id="ARBA00004922"/>
    </source>
</evidence>
<keyword evidence="15 25" id="KW-1015">Disulfide bond</keyword>
<dbReference type="GO" id="GO:0008455">
    <property type="term" value="F:alpha-1,6-mannosylglycoprotein 2-beta-N-acetylglucosaminyltransferase activity"/>
    <property type="evidence" value="ECO:0007669"/>
    <property type="project" value="UniProtKB-EC"/>
</dbReference>
<evidence type="ECO:0000256" key="14">
    <source>
        <dbReference type="ARBA" id="ARBA00023136"/>
    </source>
</evidence>
<keyword evidence="10 24" id="KW-0479">Metal-binding</keyword>
<keyword evidence="8" id="KW-0808">Transferase</keyword>
<evidence type="ECO:0000256" key="5">
    <source>
        <dbReference type="ARBA" id="ARBA00012613"/>
    </source>
</evidence>
<evidence type="ECO:0000256" key="13">
    <source>
        <dbReference type="ARBA" id="ARBA00023034"/>
    </source>
</evidence>
<evidence type="ECO:0000256" key="18">
    <source>
        <dbReference type="ARBA" id="ARBA00029663"/>
    </source>
</evidence>
<dbReference type="STRING" id="36087.A0A077ZF31"/>
<dbReference type="GO" id="GO:0046872">
    <property type="term" value="F:metal ion binding"/>
    <property type="evidence" value="ECO:0007669"/>
    <property type="project" value="UniProtKB-KW"/>
</dbReference>
<sequence length="464" mass="53001">MFTSRFILKVVKVVFTLCAAGILLVKIHRSQFPALSSSLSSLEPGASAGLQAYPSLFQLTTLDGIGVANFSLLASRFGRPKFNLTFLVSSNQSFVKNDNFDYGSQSLVAGAPSAEEIRRIVEDNNLHAEILNEDVFGPASQAHYVVVVQVHNRLRYLEKLVQSLQLNPLINWVLLIFSHDYFSVELNQFIRSIKFCRVMQIFYPNSIQLSPTSFPGKSPFDCTSSMTVSQARAANCQIWQRPDKYGHYRNVNYVFNGIPRLRHYNGWVVFLEEDHYVSPDFLYSFNSIADQMSSVCQDCHIITLGSYLRFQKRKVKWDEYLILPWFSSYHNMGMAFNRSTWNLIQRCAEMFCKYDDYNWDWSLLQVSNKCLKKRLTTLVLSGPRVFHIGDCGVHHKGKVCTADSSANEVVEKLKALQSQLFPKTFKVLLPLNAVRRVPKQPKENGGWGDPRDHQLCLNNTFPLS</sequence>
<evidence type="ECO:0000256" key="12">
    <source>
        <dbReference type="ARBA" id="ARBA00022989"/>
    </source>
</evidence>
<feature type="binding site" evidence="23">
    <location>
        <begin position="149"/>
        <end position="153"/>
    </location>
    <ligand>
        <name>substrate</name>
    </ligand>
</feature>
<keyword evidence="13" id="KW-0333">Golgi apparatus</keyword>
<evidence type="ECO:0000256" key="9">
    <source>
        <dbReference type="ARBA" id="ARBA00022692"/>
    </source>
</evidence>
<feature type="disulfide bond" evidence="25">
    <location>
        <begin position="352"/>
        <end position="456"/>
    </location>
</feature>
<dbReference type="GO" id="GO:0000139">
    <property type="term" value="C:Golgi membrane"/>
    <property type="evidence" value="ECO:0007669"/>
    <property type="project" value="UniProtKB-SubCell"/>
</dbReference>
<dbReference type="GO" id="GO:0009312">
    <property type="term" value="P:oligosaccharide biosynthetic process"/>
    <property type="evidence" value="ECO:0007669"/>
    <property type="project" value="InterPro"/>
</dbReference>
<name>A0A077ZF31_TRITR</name>
<dbReference type="PANTHER" id="PTHR12871">
    <property type="entry name" value="BETA-1,2-N-ACETYLGLUCOSAMINYLTRANSFERASE II"/>
    <property type="match status" value="1"/>
</dbReference>
<keyword evidence="17 24" id="KW-0464">Manganese</keyword>
<dbReference type="Pfam" id="PF05060">
    <property type="entry name" value="MGAT2"/>
    <property type="match status" value="1"/>
</dbReference>
<evidence type="ECO:0000256" key="23">
    <source>
        <dbReference type="PIRSR" id="PIRSR607754-1"/>
    </source>
</evidence>
<dbReference type="OrthoDB" id="6019616at2759"/>
<evidence type="ECO:0000256" key="21">
    <source>
        <dbReference type="ARBA" id="ARBA00032915"/>
    </source>
</evidence>
<evidence type="ECO:0000256" key="6">
    <source>
        <dbReference type="ARBA" id="ARBA00014817"/>
    </source>
</evidence>
<evidence type="ECO:0000256" key="8">
    <source>
        <dbReference type="ARBA" id="ARBA00022679"/>
    </source>
</evidence>
<reference evidence="26" key="1">
    <citation type="submission" date="2014-01" db="EMBL/GenBank/DDBJ databases">
        <authorList>
            <person name="Aslett M."/>
        </authorList>
    </citation>
    <scope>NUCLEOTIDE SEQUENCE</scope>
</reference>
<dbReference type="Gene3D" id="3.90.550.10">
    <property type="entry name" value="Spore Coat Polysaccharide Biosynthesis Protein SpsA, Chain A"/>
    <property type="match status" value="1"/>
</dbReference>
<comment type="cofactor">
    <cofactor evidence="1 24">
        <name>Mn(2+)</name>
        <dbReference type="ChEBI" id="CHEBI:29035"/>
    </cofactor>
</comment>
<dbReference type="GO" id="GO:0005795">
    <property type="term" value="C:Golgi stack"/>
    <property type="evidence" value="ECO:0007669"/>
    <property type="project" value="InterPro"/>
</dbReference>
<evidence type="ECO:0000313" key="27">
    <source>
        <dbReference type="Proteomes" id="UP000030665"/>
    </source>
</evidence>
<proteinExistence type="inferred from homology"/>
<evidence type="ECO:0000256" key="11">
    <source>
        <dbReference type="ARBA" id="ARBA00022968"/>
    </source>
</evidence>
<evidence type="ECO:0000256" key="15">
    <source>
        <dbReference type="ARBA" id="ARBA00023157"/>
    </source>
</evidence>
<feature type="binding site" evidence="24">
    <location>
        <position position="387"/>
    </location>
    <ligand>
        <name>Mn(2+)</name>
        <dbReference type="ChEBI" id="CHEBI:29035"/>
    </ligand>
</feature>
<feature type="binding site" evidence="24">
    <location>
        <position position="274"/>
    </location>
    <ligand>
        <name>Mn(2+)</name>
        <dbReference type="ChEBI" id="CHEBI:29035"/>
    </ligand>
</feature>
<comment type="similarity">
    <text evidence="4">Belongs to the glycosyltransferase 16 (GT16) protein family.</text>
</comment>
<dbReference type="UniPathway" id="UPA00378"/>
<protein>
    <recommendedName>
        <fullName evidence="6">Alpha-1,6-mannosyl-glycoprotein 2-beta-N-acetylglucosaminyltransferase</fullName>
        <ecNumber evidence="5">2.4.1.143</ecNumber>
    </recommendedName>
    <alternativeName>
        <fullName evidence="21">Beta-1,2-N-acetylglucosaminyltransferase II</fullName>
    </alternativeName>
    <alternativeName>
        <fullName evidence="20">GlcNAc-T II</fullName>
    </alternativeName>
    <alternativeName>
        <fullName evidence="19">Mannoside acetylglucosaminyltransferase 2</fullName>
    </alternativeName>
    <alternativeName>
        <fullName evidence="18">N-glycosyl-oligosaccharide-glycoprotein N-acetylglucosaminyltransferase II</fullName>
    </alternativeName>
</protein>
<feature type="disulfide bond" evidence="25">
    <location>
        <begin position="222"/>
        <end position="236"/>
    </location>
</feature>
<feature type="disulfide bond" evidence="25">
    <location>
        <begin position="347"/>
        <end position="370"/>
    </location>
</feature>
<evidence type="ECO:0000256" key="25">
    <source>
        <dbReference type="PIRSR" id="PIRSR607754-3"/>
    </source>
</evidence>
<dbReference type="EMBL" id="HG806138">
    <property type="protein sequence ID" value="CDW57230.1"/>
    <property type="molecule type" value="Genomic_DNA"/>
</dbReference>
<dbReference type="InterPro" id="IPR029044">
    <property type="entry name" value="Nucleotide-diphossugar_trans"/>
</dbReference>
<keyword evidence="16" id="KW-0325">Glycoprotein</keyword>
<evidence type="ECO:0000256" key="24">
    <source>
        <dbReference type="PIRSR" id="PIRSR607754-2"/>
    </source>
</evidence>
<keyword evidence="27" id="KW-1185">Reference proteome</keyword>
<dbReference type="InterPro" id="IPR007754">
    <property type="entry name" value="GlcNAc_II"/>
</dbReference>
<keyword evidence="7" id="KW-0328">Glycosyltransferase</keyword>
<dbReference type="GO" id="GO:0006487">
    <property type="term" value="P:protein N-linked glycosylation"/>
    <property type="evidence" value="ECO:0007669"/>
    <property type="project" value="TreeGrafter"/>
</dbReference>
<comment type="catalytic activity">
    <reaction evidence="22">
        <text>an N(4)-{beta-D-GlcNAc-(1-&gt;2)-alpha-D-Man-(1-&gt;3)-[alpha-D-Man-(1-&gt;6)]-beta-D-Man-(1-&gt;4)-beta-D-GlcNAc-(1-&gt;4)-beta-D-GlcNAc}-L-asparaginyl-[protein] + UDP-N-acetyl-alpha-D-glucosamine = N(4)-{beta-D-GlcNAc-(1-&gt;2)-alpha-D-Man-(1-&gt;3)-[beta-D-GlcNAc-(1-&gt;2)-alpha-D-Man-(1-&gt;6)]-beta-D-Man-(1-&gt;4)-beta-D-GlcNAc-(1-&gt;4)-beta-D-GlcNAc}-L-asparaginyl-[protein] + UDP + H(+)</text>
        <dbReference type="Rhea" id="RHEA:12941"/>
        <dbReference type="Rhea" id="RHEA-COMP:13526"/>
        <dbReference type="Rhea" id="RHEA-COMP:14369"/>
        <dbReference type="ChEBI" id="CHEBI:15378"/>
        <dbReference type="ChEBI" id="CHEBI:57705"/>
        <dbReference type="ChEBI" id="CHEBI:58223"/>
        <dbReference type="ChEBI" id="CHEBI:60615"/>
        <dbReference type="ChEBI" id="CHEBI:60651"/>
        <dbReference type="EC" id="2.4.1.143"/>
    </reaction>
</comment>
<gene>
    <name evidence="26" type="ORF">TTRE_0000552101</name>
</gene>
<organism evidence="26 27">
    <name type="scientific">Trichuris trichiura</name>
    <name type="common">Whipworm</name>
    <name type="synonym">Trichocephalus trichiurus</name>
    <dbReference type="NCBI Taxonomy" id="36087"/>
    <lineage>
        <taxon>Eukaryota</taxon>
        <taxon>Metazoa</taxon>
        <taxon>Ecdysozoa</taxon>
        <taxon>Nematoda</taxon>
        <taxon>Enoplea</taxon>
        <taxon>Dorylaimia</taxon>
        <taxon>Trichinellida</taxon>
        <taxon>Trichuridae</taxon>
        <taxon>Trichuris</taxon>
    </lineage>
</organism>
<evidence type="ECO:0000256" key="17">
    <source>
        <dbReference type="ARBA" id="ARBA00023211"/>
    </source>
</evidence>
<evidence type="ECO:0000256" key="2">
    <source>
        <dbReference type="ARBA" id="ARBA00004323"/>
    </source>
</evidence>
<dbReference type="Proteomes" id="UP000030665">
    <property type="component" value="Unassembled WGS sequence"/>
</dbReference>
<evidence type="ECO:0000256" key="4">
    <source>
        <dbReference type="ARBA" id="ARBA00011011"/>
    </source>
</evidence>
<keyword evidence="14" id="KW-0472">Membrane</keyword>